<dbReference type="GO" id="GO:0046872">
    <property type="term" value="F:metal ion binding"/>
    <property type="evidence" value="ECO:0007669"/>
    <property type="project" value="UniProtKB-KW"/>
</dbReference>
<dbReference type="SUPFAM" id="SSF50998">
    <property type="entry name" value="Quinoprotein alcohol dehydrogenase-like"/>
    <property type="match status" value="1"/>
</dbReference>
<dbReference type="Proteomes" id="UP000260351">
    <property type="component" value="Unassembled WGS sequence"/>
</dbReference>
<organism evidence="9 10">
    <name type="scientific">Wenzhouxiangella sediminis</name>
    <dbReference type="NCBI Taxonomy" id="1792836"/>
    <lineage>
        <taxon>Bacteria</taxon>
        <taxon>Pseudomonadati</taxon>
        <taxon>Pseudomonadota</taxon>
        <taxon>Gammaproteobacteria</taxon>
        <taxon>Chromatiales</taxon>
        <taxon>Wenzhouxiangellaceae</taxon>
        <taxon>Wenzhouxiangella</taxon>
    </lineage>
</organism>
<keyword evidence="3" id="KW-1029">Fimbrium biogenesis</keyword>
<feature type="region of interest" description="Disordered" evidence="7">
    <location>
        <begin position="1061"/>
        <end position="1100"/>
    </location>
</feature>
<sequence length="1129" mass="123517">MRPQEQAMMINKIKILVLTVVIAGSVGVSNSAQATLNISDSPMFVAVSIDPNIKFLLDDSGSMRFGFMPGELDRVFASGSSLVDDLIRNCSDEEWEGRDYEMCAIGADGRELAFLVSSYLNKIYFDPDTRYVPPIKPNGDRYPDMKFDDARLNGYGAGDCSDFRVRCVDLNSNYRAVMDDYYYGNQSNEGFAVSPYGRAGAAFYYRYNPRLNGCDHAFDNDCYEYVNVSTQSKEVQQNFANWFSYYRTRMMVAKVGVSQAFHEQSTRMRVGYGLINSQNDYSGVRSFSDEHRVAFFDWLDDQDGTVNGSTPLRTALEEAGEYFETAEPWREDPEDNTSRLLSCRQSYSILMTDGYWSGGDPSVADEDGDGESKTLADVAYKYYDTDLRDDIDNNVPTSEEDQNQRQHMVTFGVGLGVTGTIQDTEAAFAWPPEDDRWPDPDDGDPEKIDDLLHAAVNSKGGFFSAADPVEFARELSAILSEVVARANATTSVAVSATRLTTESLVYAAAFDSADWSGELFALNAEDGSVESLATEQLESQGANGRKIFSYDPVEEEGLVFDTTAADALRSRLTWSAPEGEAWTAENIINYIRGNDTPDGDHPEAFRERSVMLGDIVNSRPFFSGSGNEGWGRLDQDYLDYIDGHKNDPDRCDEVEGACDYAREDTLFIGANDGMLHAFDAETLEELFAYVPSTVHHKLHELADPEYSHKFFVDGQIAVADAKIGGSWGTYLVGTLGAGGRGVFALDVTDPESFSQDDVLWEFQDFDLGYTFGEPIITRIGDEDSGKWVAVFGNGYNSGSEQARLFVVDLENGPGENGEGVMEIELGDYGDNGLSGVVGWRDPATRTHLSRVYAGDLKGNMWRIDFDGTTASVPYEDGLFTDPDGRAITSTPNVAAHPSGGLMVYFGTGKLIEDSDRLETEMDRFYAVRDLGEPVSNNFNGNGALAEVEIAVAETEDGEPPMRTLESGGVSQNGWYMDLAVSDSSNGERTLAKPRVVFGTVIISTYQPVEDPCTPGGIQRTYAMDALSGNGALPYCSNCGAIEVGAGAPFSPPVAIKQRQPGEVGDVTFPGNSDPSDPSDPDDFPGAPPANGGEPQGWCSEFGIPPLFEGGSFLPLGTICEGRQVWRQVK</sequence>
<dbReference type="EMBL" id="QUZK01000023">
    <property type="protein sequence ID" value="RFF31101.1"/>
    <property type="molecule type" value="Genomic_DNA"/>
</dbReference>
<dbReference type="Pfam" id="PF05567">
    <property type="entry name" value="T4P_PilY1"/>
    <property type="match status" value="1"/>
</dbReference>
<protein>
    <recommendedName>
        <fullName evidence="8">PilY1 beta-propeller domain-containing protein</fullName>
    </recommendedName>
</protein>
<dbReference type="GO" id="GO:0009289">
    <property type="term" value="C:pilus"/>
    <property type="evidence" value="ECO:0007669"/>
    <property type="project" value="UniProtKB-SubCell"/>
</dbReference>
<accession>A0A3E1KB49</accession>
<evidence type="ECO:0000256" key="1">
    <source>
        <dbReference type="ARBA" id="ARBA00004561"/>
    </source>
</evidence>
<keyword evidence="4" id="KW-0479">Metal-binding</keyword>
<evidence type="ECO:0000313" key="10">
    <source>
        <dbReference type="Proteomes" id="UP000260351"/>
    </source>
</evidence>
<evidence type="ECO:0000313" key="9">
    <source>
        <dbReference type="EMBL" id="RFF31101.1"/>
    </source>
</evidence>
<evidence type="ECO:0000259" key="8">
    <source>
        <dbReference type="Pfam" id="PF05567"/>
    </source>
</evidence>
<evidence type="ECO:0000256" key="5">
    <source>
        <dbReference type="ARBA" id="ARBA00022837"/>
    </source>
</evidence>
<keyword evidence="10" id="KW-1185">Reference proteome</keyword>
<dbReference type="InterPro" id="IPR015943">
    <property type="entry name" value="WD40/YVTN_repeat-like_dom_sf"/>
</dbReference>
<evidence type="ECO:0000256" key="3">
    <source>
        <dbReference type="ARBA" id="ARBA00022558"/>
    </source>
</evidence>
<name>A0A3E1KB49_9GAMM</name>
<dbReference type="InterPro" id="IPR008707">
    <property type="entry name" value="B-propeller_PilY1"/>
</dbReference>
<comment type="subcellular location">
    <subcellularLocation>
        <location evidence="1">Fimbrium</location>
    </subcellularLocation>
</comment>
<evidence type="ECO:0000256" key="7">
    <source>
        <dbReference type="SAM" id="MobiDB-lite"/>
    </source>
</evidence>
<evidence type="ECO:0000256" key="6">
    <source>
        <dbReference type="ARBA" id="ARBA00023263"/>
    </source>
</evidence>
<dbReference type="InterPro" id="IPR011047">
    <property type="entry name" value="Quinoprotein_ADH-like_sf"/>
</dbReference>
<dbReference type="Gene3D" id="2.130.10.10">
    <property type="entry name" value="YVTN repeat-like/Quinoprotein amine dehydrogenase"/>
    <property type="match status" value="1"/>
</dbReference>
<comment type="caution">
    <text evidence="9">The sequence shown here is derived from an EMBL/GenBank/DDBJ whole genome shotgun (WGS) entry which is preliminary data.</text>
</comment>
<evidence type="ECO:0000256" key="2">
    <source>
        <dbReference type="ARBA" id="ARBA00008387"/>
    </source>
</evidence>
<proteinExistence type="inferred from homology"/>
<comment type="similarity">
    <text evidence="2">Belongs to the PilY1 family.</text>
</comment>
<dbReference type="AlphaFoldDB" id="A0A3E1KB49"/>
<reference evidence="9 10" key="1">
    <citation type="submission" date="2018-08" db="EMBL/GenBank/DDBJ databases">
        <title>Wenzhouxiangella salilacus sp. nov., a novel bacterium isolated from a saline lake in Xinjiang Province, China.</title>
        <authorList>
            <person name="Han S."/>
        </authorList>
    </citation>
    <scope>NUCLEOTIDE SEQUENCE [LARGE SCALE GENOMIC DNA]</scope>
    <source>
        <strain evidence="9 10">XDB06</strain>
    </source>
</reference>
<gene>
    <name evidence="9" type="ORF">DZC52_05810</name>
</gene>
<evidence type="ECO:0000256" key="4">
    <source>
        <dbReference type="ARBA" id="ARBA00022723"/>
    </source>
</evidence>
<keyword evidence="6" id="KW-0281">Fimbrium</keyword>
<feature type="domain" description="PilY1 beta-propeller" evidence="8">
    <location>
        <begin position="612"/>
        <end position="865"/>
    </location>
</feature>
<keyword evidence="5" id="KW-0106">Calcium</keyword>